<dbReference type="Proteomes" id="UP000249115">
    <property type="component" value="Unassembled WGS sequence"/>
</dbReference>
<keyword evidence="1 5" id="KW-0808">Transferase</keyword>
<dbReference type="InterPro" id="IPR001296">
    <property type="entry name" value="Glyco_trans_1"/>
</dbReference>
<feature type="transmembrane region" description="Helical" evidence="2">
    <location>
        <begin position="109"/>
        <end position="126"/>
    </location>
</feature>
<evidence type="ECO:0000313" key="8">
    <source>
        <dbReference type="Proteomes" id="UP000321927"/>
    </source>
</evidence>
<dbReference type="Pfam" id="PF13579">
    <property type="entry name" value="Glyco_trans_4_4"/>
    <property type="match status" value="1"/>
</dbReference>
<protein>
    <submittedName>
        <fullName evidence="6">Glycosyltransferase family 4 protein</fullName>
    </submittedName>
    <submittedName>
        <fullName evidence="5">Glycosyltransferase involved in cell wall biosynthesis</fullName>
    </submittedName>
</protein>
<dbReference type="Pfam" id="PF00534">
    <property type="entry name" value="Glycos_transf_1"/>
    <property type="match status" value="1"/>
</dbReference>
<dbReference type="EMBL" id="VORV01000003">
    <property type="protein sequence ID" value="TXD79077.1"/>
    <property type="molecule type" value="Genomic_DNA"/>
</dbReference>
<keyword evidence="8" id="KW-1185">Reference proteome</keyword>
<dbReference type="AlphaFoldDB" id="A0A2W7RA43"/>
<gene>
    <name evidence="6" type="ORF">ESW18_06045</name>
    <name evidence="5" type="ORF">LV84_01942</name>
</gene>
<name>A0A2W7RA43_9BACT</name>
<dbReference type="PANTHER" id="PTHR46401:SF2">
    <property type="entry name" value="GLYCOSYLTRANSFERASE WBBK-RELATED"/>
    <property type="match status" value="1"/>
</dbReference>
<evidence type="ECO:0000313" key="5">
    <source>
        <dbReference type="EMBL" id="PZX57813.1"/>
    </source>
</evidence>
<feature type="domain" description="Glycosyl transferase family 1" evidence="3">
    <location>
        <begin position="221"/>
        <end position="387"/>
    </location>
</feature>
<accession>A0A2W7RA43</accession>
<keyword evidence="2" id="KW-0812">Transmembrane</keyword>
<dbReference type="Proteomes" id="UP000321927">
    <property type="component" value="Unassembled WGS sequence"/>
</dbReference>
<proteinExistence type="predicted"/>
<keyword evidence="2" id="KW-1133">Transmembrane helix</keyword>
<sequence length="414" mass="47888">MNILLIHQYFLEDNDHGGSRFNEMAASWVRDGNKVTVIAGMIHYNGNEKHDDYKGKIYKRKKQGEINVIRTHVSESYNSSFLGRLWAYFSFMFSSLFAGLFLAREKYDFVLVTSPPLFIAISGYFISRIKRIPLIFEVRDLWPESAIDTGVLKSKLLIKLAYNLERFIYKKAHLINVLTPAFRKNLIHEKGVDPNKIIFIPNGADFRISEELTRSFDANGFRQKLGWDNKFVILYVGAHGVANHLIQVLDASEQLKDTNVLFVLIGSGMRKPFLIEEKERRQIENVIFLDPVPKNEVFQYILASDMGASILKKVDAFKTIYSNKTFDYMSCKKPVLMAIDGVSRDLIEESKAGSYVEPENLLHYKEVIHSYLNDPERIEREGNNGYEFVKDNFDREILSAKYLKFIEEKLFIKA</sequence>
<dbReference type="InterPro" id="IPR028098">
    <property type="entry name" value="Glyco_trans_4-like_N"/>
</dbReference>
<reference evidence="5 7" key="1">
    <citation type="submission" date="2018-06" db="EMBL/GenBank/DDBJ databases">
        <title>Genomic Encyclopedia of Archaeal and Bacterial Type Strains, Phase II (KMG-II): from individual species to whole genera.</title>
        <authorList>
            <person name="Goeker M."/>
        </authorList>
    </citation>
    <scope>NUCLEOTIDE SEQUENCE [LARGE SCALE GENOMIC DNA]</scope>
    <source>
        <strain evidence="5 7">DSM 22686</strain>
    </source>
</reference>
<organism evidence="5 7">
    <name type="scientific">Algoriphagus ratkowskyi</name>
    <dbReference type="NCBI Taxonomy" id="57028"/>
    <lineage>
        <taxon>Bacteria</taxon>
        <taxon>Pseudomonadati</taxon>
        <taxon>Bacteroidota</taxon>
        <taxon>Cytophagia</taxon>
        <taxon>Cytophagales</taxon>
        <taxon>Cyclobacteriaceae</taxon>
        <taxon>Algoriphagus</taxon>
    </lineage>
</organism>
<keyword evidence="2" id="KW-0472">Membrane</keyword>
<dbReference type="EMBL" id="QKZU01000006">
    <property type="protein sequence ID" value="PZX57813.1"/>
    <property type="molecule type" value="Genomic_DNA"/>
</dbReference>
<dbReference type="SUPFAM" id="SSF53756">
    <property type="entry name" value="UDP-Glycosyltransferase/glycogen phosphorylase"/>
    <property type="match status" value="1"/>
</dbReference>
<reference evidence="6 8" key="2">
    <citation type="submission" date="2019-08" db="EMBL/GenBank/DDBJ databases">
        <title>Genome of Algoriphagus ratkowskyi IC026.</title>
        <authorList>
            <person name="Bowman J.P."/>
        </authorList>
    </citation>
    <scope>NUCLEOTIDE SEQUENCE [LARGE SCALE GENOMIC DNA]</scope>
    <source>
        <strain evidence="6 8">IC026</strain>
    </source>
</reference>
<dbReference type="CDD" id="cd03794">
    <property type="entry name" value="GT4_WbuB-like"/>
    <property type="match status" value="1"/>
</dbReference>
<dbReference type="Gene3D" id="3.40.50.2000">
    <property type="entry name" value="Glycogen Phosphorylase B"/>
    <property type="match status" value="2"/>
</dbReference>
<evidence type="ECO:0000259" key="3">
    <source>
        <dbReference type="Pfam" id="PF00534"/>
    </source>
</evidence>
<evidence type="ECO:0000256" key="2">
    <source>
        <dbReference type="SAM" id="Phobius"/>
    </source>
</evidence>
<evidence type="ECO:0000313" key="6">
    <source>
        <dbReference type="EMBL" id="TXD79077.1"/>
    </source>
</evidence>
<evidence type="ECO:0000259" key="4">
    <source>
        <dbReference type="Pfam" id="PF13579"/>
    </source>
</evidence>
<dbReference type="GO" id="GO:0016757">
    <property type="term" value="F:glycosyltransferase activity"/>
    <property type="evidence" value="ECO:0007669"/>
    <property type="project" value="InterPro"/>
</dbReference>
<dbReference type="OrthoDB" id="9811902at2"/>
<evidence type="ECO:0000256" key="1">
    <source>
        <dbReference type="ARBA" id="ARBA00022679"/>
    </source>
</evidence>
<feature type="transmembrane region" description="Helical" evidence="2">
    <location>
        <begin position="85"/>
        <end position="103"/>
    </location>
</feature>
<dbReference type="PANTHER" id="PTHR46401">
    <property type="entry name" value="GLYCOSYLTRANSFERASE WBBK-RELATED"/>
    <property type="match status" value="1"/>
</dbReference>
<evidence type="ECO:0000313" key="7">
    <source>
        <dbReference type="Proteomes" id="UP000249115"/>
    </source>
</evidence>
<feature type="domain" description="Glycosyltransferase subfamily 4-like N-terminal" evidence="4">
    <location>
        <begin position="19"/>
        <end position="203"/>
    </location>
</feature>
<dbReference type="RefSeq" id="WP_086498292.1">
    <property type="nucleotide sequence ID" value="NZ_MSSV01000002.1"/>
</dbReference>
<comment type="caution">
    <text evidence="5">The sequence shown here is derived from an EMBL/GenBank/DDBJ whole genome shotgun (WGS) entry which is preliminary data.</text>
</comment>
<dbReference type="GO" id="GO:0009103">
    <property type="term" value="P:lipopolysaccharide biosynthetic process"/>
    <property type="evidence" value="ECO:0007669"/>
    <property type="project" value="TreeGrafter"/>
</dbReference>